<dbReference type="Pfam" id="PF00171">
    <property type="entry name" value="Aldedh"/>
    <property type="match status" value="1"/>
</dbReference>
<name>A0A382KRD1_9ZZZZ</name>
<feature type="non-terminal residue" evidence="2">
    <location>
        <position position="147"/>
    </location>
</feature>
<accession>A0A382KRD1</accession>
<evidence type="ECO:0000313" key="2">
    <source>
        <dbReference type="EMBL" id="SVC25211.1"/>
    </source>
</evidence>
<dbReference type="EMBL" id="UINC01081399">
    <property type="protein sequence ID" value="SVC25211.1"/>
    <property type="molecule type" value="Genomic_DNA"/>
</dbReference>
<dbReference type="PANTHER" id="PTHR11699">
    <property type="entry name" value="ALDEHYDE DEHYDROGENASE-RELATED"/>
    <property type="match status" value="1"/>
</dbReference>
<sequence length="147" mass="15835">MLIGGKWVEADAFKLKETLNPADGQAIGRFGIAGQDEVDLAVAAARKAFDKGKWSLETPASRARVLWKVADLIDTHADELAALETLDGGKLYSAGQGEVNAAAECFRYYAGWCTKIEGRTPQTSIPGMDFHAYTRYEPVGVAGMLVP</sequence>
<dbReference type="InterPro" id="IPR015590">
    <property type="entry name" value="Aldehyde_DH_dom"/>
</dbReference>
<dbReference type="Gene3D" id="3.40.605.10">
    <property type="entry name" value="Aldehyde Dehydrogenase, Chain A, domain 1"/>
    <property type="match status" value="1"/>
</dbReference>
<protein>
    <recommendedName>
        <fullName evidence="1">Aldehyde dehydrogenase domain-containing protein</fullName>
    </recommendedName>
</protein>
<proteinExistence type="predicted"/>
<dbReference type="GO" id="GO:0016491">
    <property type="term" value="F:oxidoreductase activity"/>
    <property type="evidence" value="ECO:0007669"/>
    <property type="project" value="InterPro"/>
</dbReference>
<dbReference type="AlphaFoldDB" id="A0A382KRD1"/>
<dbReference type="InterPro" id="IPR016161">
    <property type="entry name" value="Ald_DH/histidinol_DH"/>
</dbReference>
<feature type="domain" description="Aldehyde dehydrogenase" evidence="1">
    <location>
        <begin position="7"/>
        <end position="147"/>
    </location>
</feature>
<dbReference type="SUPFAM" id="SSF53720">
    <property type="entry name" value="ALDH-like"/>
    <property type="match status" value="1"/>
</dbReference>
<organism evidence="2">
    <name type="scientific">marine metagenome</name>
    <dbReference type="NCBI Taxonomy" id="408172"/>
    <lineage>
        <taxon>unclassified sequences</taxon>
        <taxon>metagenomes</taxon>
        <taxon>ecological metagenomes</taxon>
    </lineage>
</organism>
<gene>
    <name evidence="2" type="ORF">METZ01_LOCUS278065</name>
</gene>
<evidence type="ECO:0000259" key="1">
    <source>
        <dbReference type="Pfam" id="PF00171"/>
    </source>
</evidence>
<reference evidence="2" key="1">
    <citation type="submission" date="2018-05" db="EMBL/GenBank/DDBJ databases">
        <authorList>
            <person name="Lanie J.A."/>
            <person name="Ng W.-L."/>
            <person name="Kazmierczak K.M."/>
            <person name="Andrzejewski T.M."/>
            <person name="Davidsen T.M."/>
            <person name="Wayne K.J."/>
            <person name="Tettelin H."/>
            <person name="Glass J.I."/>
            <person name="Rusch D."/>
            <person name="Podicherti R."/>
            <person name="Tsui H.-C.T."/>
            <person name="Winkler M.E."/>
        </authorList>
    </citation>
    <scope>NUCLEOTIDE SEQUENCE</scope>
</reference>
<dbReference type="InterPro" id="IPR016162">
    <property type="entry name" value="Ald_DH_N"/>
</dbReference>